<keyword evidence="5 12" id="KW-0418">Kinase</keyword>
<feature type="transmembrane region" description="Helical" evidence="9">
    <location>
        <begin position="98"/>
        <end position="121"/>
    </location>
</feature>
<dbReference type="AlphaFoldDB" id="A0A0C1QSQ7"/>
<dbReference type="InterPro" id="IPR036890">
    <property type="entry name" value="HATPase_C_sf"/>
</dbReference>
<dbReference type="CDD" id="cd00082">
    <property type="entry name" value="HisKA"/>
    <property type="match status" value="1"/>
</dbReference>
<keyword evidence="9" id="KW-0472">Membrane</keyword>
<dbReference type="Proteomes" id="UP000029738">
    <property type="component" value="Unassembled WGS sequence"/>
</dbReference>
<dbReference type="GO" id="GO:0000155">
    <property type="term" value="F:phosphorelay sensor kinase activity"/>
    <property type="evidence" value="ECO:0007669"/>
    <property type="project" value="InterPro"/>
</dbReference>
<comment type="function">
    <text evidence="7">Photoreceptor which exists in two forms that are reversibly interconvertible by light: the R form that absorbs maximally in the red region of the spectrum and the FR form that absorbs maximally in the far-red region.</text>
</comment>
<dbReference type="PROSITE" id="PS50109">
    <property type="entry name" value="HIS_KIN"/>
    <property type="match status" value="1"/>
</dbReference>
<name>A0A0C1QSQ7_9CYAN</name>
<keyword evidence="8" id="KW-0175">Coiled coil</keyword>
<evidence type="ECO:0000256" key="4">
    <source>
        <dbReference type="ARBA" id="ARBA00022679"/>
    </source>
</evidence>
<dbReference type="Pfam" id="PF00512">
    <property type="entry name" value="HisKA"/>
    <property type="match status" value="1"/>
</dbReference>
<evidence type="ECO:0000313" key="11">
    <source>
        <dbReference type="EMBL" id="KAF3889725.1"/>
    </source>
</evidence>
<dbReference type="Pfam" id="PF02518">
    <property type="entry name" value="HATPase_c"/>
    <property type="match status" value="1"/>
</dbReference>
<dbReference type="PANTHER" id="PTHR42878:SF15">
    <property type="entry name" value="BACTERIOPHYTOCHROME"/>
    <property type="match status" value="1"/>
</dbReference>
<proteinExistence type="predicted"/>
<dbReference type="InterPro" id="IPR036097">
    <property type="entry name" value="HisK_dim/P_sf"/>
</dbReference>
<dbReference type="EMBL" id="JHEG04000001">
    <property type="protein sequence ID" value="KAF3889725.1"/>
    <property type="molecule type" value="Genomic_DNA"/>
</dbReference>
<dbReference type="InterPro" id="IPR003594">
    <property type="entry name" value="HATPase_dom"/>
</dbReference>
<comment type="caution">
    <text evidence="12">The sequence shown here is derived from an EMBL/GenBank/DDBJ whole genome shotgun (WGS) entry which is preliminary data.</text>
</comment>
<dbReference type="InterPro" id="IPR005467">
    <property type="entry name" value="His_kinase_dom"/>
</dbReference>
<evidence type="ECO:0000256" key="5">
    <source>
        <dbReference type="ARBA" id="ARBA00022777"/>
    </source>
</evidence>
<keyword evidence="6" id="KW-0902">Two-component regulatory system</keyword>
<dbReference type="Gene3D" id="1.10.287.130">
    <property type="match status" value="1"/>
</dbReference>
<feature type="coiled-coil region" evidence="8">
    <location>
        <begin position="127"/>
        <end position="200"/>
    </location>
</feature>
<reference evidence="12" key="1">
    <citation type="journal article" date="2015" name="Genome Announc.">
        <title>Draft Genome Sequence of Tolypothrix boutellei Strain VB521301.</title>
        <authorList>
            <person name="Chandrababunaidu M.M."/>
            <person name="Singh D."/>
            <person name="Sen D."/>
            <person name="Bhan S."/>
            <person name="Das S."/>
            <person name="Gupta A."/>
            <person name="Adhikary S.P."/>
            <person name="Tripathy S."/>
        </authorList>
    </citation>
    <scope>NUCLEOTIDE SEQUENCE</scope>
    <source>
        <strain evidence="12">VB521301</strain>
    </source>
</reference>
<dbReference type="GO" id="GO:0030295">
    <property type="term" value="F:protein kinase activator activity"/>
    <property type="evidence" value="ECO:0007669"/>
    <property type="project" value="TreeGrafter"/>
</dbReference>
<dbReference type="SMART" id="SM00388">
    <property type="entry name" value="HisKA"/>
    <property type="match status" value="1"/>
</dbReference>
<dbReference type="RefSeq" id="WP_038080898.1">
    <property type="nucleotide sequence ID" value="NZ_JHEG04000001.1"/>
</dbReference>
<dbReference type="InterPro" id="IPR050351">
    <property type="entry name" value="BphY/WalK/GraS-like"/>
</dbReference>
<dbReference type="Pfam" id="PF25487">
    <property type="entry name" value="ETR1_N"/>
    <property type="match status" value="1"/>
</dbReference>
<keyword evidence="13" id="KW-1185">Reference proteome</keyword>
<dbReference type="InterPro" id="IPR003661">
    <property type="entry name" value="HisK_dim/P_dom"/>
</dbReference>
<evidence type="ECO:0000256" key="6">
    <source>
        <dbReference type="ARBA" id="ARBA00023012"/>
    </source>
</evidence>
<dbReference type="STRING" id="1479485.DA73_0237240"/>
<evidence type="ECO:0000313" key="13">
    <source>
        <dbReference type="Proteomes" id="UP000029738"/>
    </source>
</evidence>
<dbReference type="Gene3D" id="3.30.565.10">
    <property type="entry name" value="Histidine kinase-like ATPase, C-terminal domain"/>
    <property type="match status" value="1"/>
</dbReference>
<dbReference type="PANTHER" id="PTHR42878">
    <property type="entry name" value="TWO-COMPONENT HISTIDINE KINASE"/>
    <property type="match status" value="1"/>
</dbReference>
<sequence length="424" mass="48543">MVELLQSFFSDNFIPHGHCYLWKPELVSLHVISDVIIALSYYSIPLTLVYFVRKRQDVPFKIIFLLFGAFIVSCGTTHIMEVWTLWYPTYWLSGTLKAFTAVVSFYTALTLIPLVPQALALPSPAQLEQANRALQKENAERQKVEQELRQYKEHLEELVKQRTIELEHANKQLQQEILQRQQSQEKMAQLLKEVESTNKELNDFAYVVSHDLKAPLRGISSLSQWLLADYSDKLDEQGQEFINLLINRVQKMHNLIEGILQYSRVGRVKEEIGQVNLNQLVADVIELLDSKDSIQIEAIGNLPVINFERTKIEQVFQNLLSNAIKFIDKPQGNITIQCHEGSDDWLFSVADNGLGIEKEQFTRIFQIFQKISSDKSSDSTGIGLALVKKIVEMYGGKVWVESEVGKGSTFFFTVKKQLPIKAAY</sequence>
<dbReference type="InterPro" id="IPR004358">
    <property type="entry name" value="Sig_transdc_His_kin-like_C"/>
</dbReference>
<feature type="transmembrane region" description="Helical" evidence="9">
    <location>
        <begin position="64"/>
        <end position="86"/>
    </location>
</feature>
<accession>A0A0C1QSQ7</accession>
<keyword evidence="9" id="KW-1133">Transmembrane helix</keyword>
<evidence type="ECO:0000256" key="7">
    <source>
        <dbReference type="ARBA" id="ARBA00055745"/>
    </source>
</evidence>
<organism evidence="12">
    <name type="scientific">Tolypothrix bouteillei VB521301</name>
    <dbReference type="NCBI Taxonomy" id="1479485"/>
    <lineage>
        <taxon>Bacteria</taxon>
        <taxon>Bacillati</taxon>
        <taxon>Cyanobacteriota</taxon>
        <taxon>Cyanophyceae</taxon>
        <taxon>Nostocales</taxon>
        <taxon>Tolypothrichaceae</taxon>
        <taxon>Tolypothrix</taxon>
    </lineage>
</organism>
<evidence type="ECO:0000256" key="3">
    <source>
        <dbReference type="ARBA" id="ARBA00022553"/>
    </source>
</evidence>
<dbReference type="SMART" id="SM00387">
    <property type="entry name" value="HATPase_c"/>
    <property type="match status" value="1"/>
</dbReference>
<feature type="transmembrane region" description="Helical" evidence="9">
    <location>
        <begin position="31"/>
        <end position="52"/>
    </location>
</feature>
<keyword evidence="4" id="KW-0808">Transferase</keyword>
<evidence type="ECO:0000256" key="2">
    <source>
        <dbReference type="ARBA" id="ARBA00012438"/>
    </source>
</evidence>
<evidence type="ECO:0000256" key="8">
    <source>
        <dbReference type="SAM" id="Coils"/>
    </source>
</evidence>
<evidence type="ECO:0000259" key="10">
    <source>
        <dbReference type="PROSITE" id="PS50109"/>
    </source>
</evidence>
<evidence type="ECO:0000256" key="9">
    <source>
        <dbReference type="SAM" id="Phobius"/>
    </source>
</evidence>
<dbReference type="PRINTS" id="PR00344">
    <property type="entry name" value="BCTRLSENSOR"/>
</dbReference>
<keyword evidence="3" id="KW-0597">Phosphoprotein</keyword>
<dbReference type="InterPro" id="IPR058544">
    <property type="entry name" value="ETR1_N"/>
</dbReference>
<dbReference type="SUPFAM" id="SSF55874">
    <property type="entry name" value="ATPase domain of HSP90 chaperone/DNA topoisomerase II/histidine kinase"/>
    <property type="match status" value="1"/>
</dbReference>
<gene>
    <name evidence="12" type="ORF">DA73_0237240</name>
    <name evidence="11" type="ORF">DA73_0400032825</name>
</gene>
<dbReference type="FunFam" id="3.30.565.10:FF:000006">
    <property type="entry name" value="Sensor histidine kinase WalK"/>
    <property type="match status" value="1"/>
</dbReference>
<evidence type="ECO:0000256" key="1">
    <source>
        <dbReference type="ARBA" id="ARBA00000085"/>
    </source>
</evidence>
<feature type="domain" description="Histidine kinase" evidence="10">
    <location>
        <begin position="207"/>
        <end position="418"/>
    </location>
</feature>
<dbReference type="OrthoDB" id="9808408at2"/>
<dbReference type="EMBL" id="JHEG02000059">
    <property type="protein sequence ID" value="KIE06893.1"/>
    <property type="molecule type" value="Genomic_DNA"/>
</dbReference>
<protein>
    <recommendedName>
        <fullName evidence="2">histidine kinase</fullName>
        <ecNumber evidence="2">2.7.13.3</ecNumber>
    </recommendedName>
</protein>
<dbReference type="SUPFAM" id="SSF47384">
    <property type="entry name" value="Homodimeric domain of signal transducing histidine kinase"/>
    <property type="match status" value="1"/>
</dbReference>
<dbReference type="GO" id="GO:0000156">
    <property type="term" value="F:phosphorelay response regulator activity"/>
    <property type="evidence" value="ECO:0007669"/>
    <property type="project" value="TreeGrafter"/>
</dbReference>
<dbReference type="GO" id="GO:0007234">
    <property type="term" value="P:osmosensory signaling via phosphorelay pathway"/>
    <property type="evidence" value="ECO:0007669"/>
    <property type="project" value="TreeGrafter"/>
</dbReference>
<comment type="catalytic activity">
    <reaction evidence="1">
        <text>ATP + protein L-histidine = ADP + protein N-phospho-L-histidine.</text>
        <dbReference type="EC" id="2.7.13.3"/>
    </reaction>
</comment>
<keyword evidence="9" id="KW-0812">Transmembrane</keyword>
<dbReference type="EC" id="2.7.13.3" evidence="2"/>
<evidence type="ECO:0000313" key="12">
    <source>
        <dbReference type="EMBL" id="KIE06893.1"/>
    </source>
</evidence>
<reference evidence="11" key="2">
    <citation type="submission" date="2019-11" db="EMBL/GenBank/DDBJ databases">
        <title>Improved Assembly of Tolypothrix boutellei genome.</title>
        <authorList>
            <person name="Sarangi A.N."/>
            <person name="Mukherjee M."/>
            <person name="Ghosh S."/>
            <person name="Singh D."/>
            <person name="Das A."/>
            <person name="Kant S."/>
            <person name="Prusty A."/>
            <person name="Tripathy S."/>
        </authorList>
    </citation>
    <scope>NUCLEOTIDE SEQUENCE</scope>
    <source>
        <strain evidence="11">VB521301</strain>
    </source>
</reference>